<comment type="subcellular location">
    <subcellularLocation>
        <location evidence="1">Virion</location>
    </subcellularLocation>
</comment>
<dbReference type="Pfam" id="PF05065">
    <property type="entry name" value="Phage_capsid"/>
    <property type="match status" value="1"/>
</dbReference>
<dbReference type="SUPFAM" id="SSF56563">
    <property type="entry name" value="Major capsid protein gp5"/>
    <property type="match status" value="1"/>
</dbReference>
<proteinExistence type="predicted"/>
<dbReference type="EMBL" id="LR796376">
    <property type="protein sequence ID" value="CAB4140292.1"/>
    <property type="molecule type" value="Genomic_DNA"/>
</dbReference>
<gene>
    <name evidence="4" type="ORF">UFOVP398_26</name>
</gene>
<dbReference type="InterPro" id="IPR024455">
    <property type="entry name" value="Phage_capsid"/>
</dbReference>
<dbReference type="Gene3D" id="3.30.2400.10">
    <property type="entry name" value="Major capsid protein gp5"/>
    <property type="match status" value="1"/>
</dbReference>
<evidence type="ECO:0000259" key="3">
    <source>
        <dbReference type="Pfam" id="PF05065"/>
    </source>
</evidence>
<evidence type="ECO:0000256" key="1">
    <source>
        <dbReference type="ARBA" id="ARBA00004328"/>
    </source>
</evidence>
<name>A0A6J5M2A8_9CAUD</name>
<dbReference type="NCBIfam" id="TIGR01554">
    <property type="entry name" value="major_cap_HK97"/>
    <property type="match status" value="1"/>
</dbReference>
<accession>A0A6J5M2A8</accession>
<protein>
    <submittedName>
        <fullName evidence="4">Major_cap_HK97, phage major capsid protein, HK97 family</fullName>
    </submittedName>
</protein>
<reference evidence="4" key="1">
    <citation type="submission" date="2020-04" db="EMBL/GenBank/DDBJ databases">
        <authorList>
            <person name="Chiriac C."/>
            <person name="Salcher M."/>
            <person name="Ghai R."/>
            <person name="Kavagutti S V."/>
        </authorList>
    </citation>
    <scope>NUCLEOTIDE SEQUENCE</scope>
</reference>
<organism evidence="4">
    <name type="scientific">uncultured Caudovirales phage</name>
    <dbReference type="NCBI Taxonomy" id="2100421"/>
    <lineage>
        <taxon>Viruses</taxon>
        <taxon>Duplodnaviria</taxon>
        <taxon>Heunggongvirae</taxon>
        <taxon>Uroviricota</taxon>
        <taxon>Caudoviricetes</taxon>
        <taxon>Peduoviridae</taxon>
        <taxon>Maltschvirus</taxon>
        <taxon>Maltschvirus maltsch</taxon>
    </lineage>
</organism>
<sequence length="430" mass="45557">MNRTQLTQALAALETEQQGILSKLASGEATPELTERDKTLTEQIADHRSKLAVMTEAQQRLAAFKPTSPAANDNGRVSVHDNREDKPFNSSGEFLAAVARAELSGRRDIEPRLHNLAIGQSNAIDSEGGFLVGTDIANEIWRYVYGPSNISTQCRALPVGVNSNAFEVPVLEETSRATGSRNGGARAFWTGEAGTITNSSIKVGKVRIELEKLAALMYATNENLADATQMSTLLTGFAGEELAWTLDDAIIAGDGAGKPLGILNSPALVTQAAEGGQAAGTVNFANVSKMWGRILPQAKQRGSWYIHSSVFPQLVTMASAATSANQLVYMPPGGVSAAPFGTLFGRPVIEIEQAPALGSVGDIMFADLQAYGLARKGGVNVDSSIHVRFLTDETAFRITMRVNGRPLPKAAITDAKGSSTRSAFVALAAR</sequence>
<dbReference type="GO" id="GO:0044423">
    <property type="term" value="C:virion component"/>
    <property type="evidence" value="ECO:0007669"/>
    <property type="project" value="UniProtKB-KW"/>
</dbReference>
<keyword evidence="2" id="KW-0946">Virion</keyword>
<feature type="domain" description="Phage capsid-like C-terminal" evidence="3">
    <location>
        <begin position="128"/>
        <end position="413"/>
    </location>
</feature>
<dbReference type="InterPro" id="IPR054612">
    <property type="entry name" value="Phage_capsid-like_C"/>
</dbReference>
<evidence type="ECO:0000256" key="2">
    <source>
        <dbReference type="ARBA" id="ARBA00022844"/>
    </source>
</evidence>
<evidence type="ECO:0000313" key="4">
    <source>
        <dbReference type="EMBL" id="CAB4140292.1"/>
    </source>
</evidence>